<dbReference type="InterPro" id="IPR008978">
    <property type="entry name" value="HSP20-like_chaperone"/>
</dbReference>
<dbReference type="Gene3D" id="2.60.40.790">
    <property type="match status" value="1"/>
</dbReference>
<dbReference type="Proteomes" id="UP001642484">
    <property type="component" value="Unassembled WGS sequence"/>
</dbReference>
<feature type="domain" description="CS" evidence="1">
    <location>
        <begin position="23"/>
        <end position="133"/>
    </location>
</feature>
<dbReference type="InterPro" id="IPR007052">
    <property type="entry name" value="CS_dom"/>
</dbReference>
<sequence>MGAVHTHPAPIRTDPRMCCERPARKPPYSWAPAGRHNEEIRIVVPIPEDCTAQEVDFQLAYGRIRLTCRGVVLLDGELWGAVDLDDCEWMIEDSPVRSDASGGAPAAEDRVEGRCVVISLGKLHVREHWERLLKSEEGATGGWETFRPGSRKEVDMAVLGSLEYVNSLLNQRDAQYAREYLDYILPESLLGQQFLWFLHVEPFLNPNVRAEHSRANCRN</sequence>
<organism evidence="2 3">
    <name type="scientific">Durusdinium trenchii</name>
    <dbReference type="NCBI Taxonomy" id="1381693"/>
    <lineage>
        <taxon>Eukaryota</taxon>
        <taxon>Sar</taxon>
        <taxon>Alveolata</taxon>
        <taxon>Dinophyceae</taxon>
        <taxon>Suessiales</taxon>
        <taxon>Symbiodiniaceae</taxon>
        <taxon>Durusdinium</taxon>
    </lineage>
</organism>
<gene>
    <name evidence="2" type="ORF">CCMP2556_LOCUS45006</name>
</gene>
<evidence type="ECO:0000313" key="3">
    <source>
        <dbReference type="Proteomes" id="UP001642484"/>
    </source>
</evidence>
<comment type="caution">
    <text evidence="2">The sequence shown here is derived from an EMBL/GenBank/DDBJ whole genome shotgun (WGS) entry which is preliminary data.</text>
</comment>
<dbReference type="EMBL" id="CAXAMN010025328">
    <property type="protein sequence ID" value="CAK9094356.1"/>
    <property type="molecule type" value="Genomic_DNA"/>
</dbReference>
<reference evidence="2 3" key="1">
    <citation type="submission" date="2024-02" db="EMBL/GenBank/DDBJ databases">
        <authorList>
            <person name="Chen Y."/>
            <person name="Shah S."/>
            <person name="Dougan E. K."/>
            <person name="Thang M."/>
            <person name="Chan C."/>
        </authorList>
    </citation>
    <scope>NUCLEOTIDE SEQUENCE [LARGE SCALE GENOMIC DNA]</scope>
</reference>
<dbReference type="Pfam" id="PF04969">
    <property type="entry name" value="CS"/>
    <property type="match status" value="1"/>
</dbReference>
<keyword evidence="3" id="KW-1185">Reference proteome</keyword>
<protein>
    <recommendedName>
        <fullName evidence="1">CS domain-containing protein</fullName>
    </recommendedName>
</protein>
<dbReference type="SUPFAM" id="SSF49764">
    <property type="entry name" value="HSP20-like chaperones"/>
    <property type="match status" value="1"/>
</dbReference>
<proteinExistence type="predicted"/>
<evidence type="ECO:0000313" key="2">
    <source>
        <dbReference type="EMBL" id="CAK9094356.1"/>
    </source>
</evidence>
<evidence type="ECO:0000259" key="1">
    <source>
        <dbReference type="PROSITE" id="PS51203"/>
    </source>
</evidence>
<accession>A0ABP0R4V6</accession>
<name>A0ABP0R4V6_9DINO</name>
<dbReference type="PROSITE" id="PS51203">
    <property type="entry name" value="CS"/>
    <property type="match status" value="1"/>
</dbReference>